<evidence type="ECO:0000313" key="2">
    <source>
        <dbReference type="Proteomes" id="UP000306229"/>
    </source>
</evidence>
<dbReference type="Proteomes" id="UP000306229">
    <property type="component" value="Chromosome"/>
</dbReference>
<dbReference type="RefSeq" id="WP_138950408.1">
    <property type="nucleotide sequence ID" value="NZ_CP040749.1"/>
</dbReference>
<dbReference type="AlphaFoldDB" id="A0A5B7TTG6"/>
<dbReference type="OrthoDB" id="1445030at2"/>
<proteinExistence type="predicted"/>
<evidence type="ECO:0000313" key="1">
    <source>
        <dbReference type="EMBL" id="QCX39558.1"/>
    </source>
</evidence>
<name>A0A5B7TTG6_9FLAO</name>
<keyword evidence="2" id="KW-1185">Reference proteome</keyword>
<dbReference type="KEGG" id="fbe:FF125_14325"/>
<sequence>MKIERILIVLLAIISIVIGIKYYQVNEINKNLMNSKNFNSKWSPSEEMLNSYWKNNNKLSNQYIDRNFDNNYEIINTYDYVGKLTQSSYDSNENGIYERNKIFNVIGEVVGACNDKDEDGAIDELIMSLDNNNELKFIDSDIDGRYEKVIMTNKKIHKITEINIDSLFNHEY</sequence>
<accession>A0A5B7TTG6</accession>
<protein>
    <submittedName>
        <fullName evidence="1">Uncharacterized protein</fullName>
    </submittedName>
</protein>
<gene>
    <name evidence="1" type="ORF">FF125_14325</name>
</gene>
<dbReference type="EMBL" id="CP040749">
    <property type="protein sequence ID" value="QCX39558.1"/>
    <property type="molecule type" value="Genomic_DNA"/>
</dbReference>
<reference evidence="1 2" key="1">
    <citation type="submission" date="2019-05" db="EMBL/GenBank/DDBJ databases">
        <title>Algicella ahnfeltiae gen. nov., sp. nov., a novel marine bacterium of the family Flavobacteriaceae isolated from a red alga.</title>
        <authorList>
            <person name="Nedashkovskaya O.I."/>
            <person name="Kukhlevskiy A.D."/>
            <person name="Kim S.-G."/>
            <person name="Zhukova N.V."/>
            <person name="Mikhailov V.V."/>
        </authorList>
    </citation>
    <scope>NUCLEOTIDE SEQUENCE [LARGE SCALE GENOMIC DNA]</scope>
    <source>
        <strain evidence="1 2">10Alg115</strain>
    </source>
</reference>
<organism evidence="1 2">
    <name type="scientific">Aureibaculum algae</name>
    <dbReference type="NCBI Taxonomy" id="2584122"/>
    <lineage>
        <taxon>Bacteria</taxon>
        <taxon>Pseudomonadati</taxon>
        <taxon>Bacteroidota</taxon>
        <taxon>Flavobacteriia</taxon>
        <taxon>Flavobacteriales</taxon>
        <taxon>Flavobacteriaceae</taxon>
        <taxon>Aureibaculum</taxon>
    </lineage>
</organism>